<reference evidence="2" key="1">
    <citation type="journal article" date="2020" name="Stud. Mycol.">
        <title>101 Dothideomycetes genomes: a test case for predicting lifestyles and emergence of pathogens.</title>
        <authorList>
            <person name="Haridas S."/>
            <person name="Albert R."/>
            <person name="Binder M."/>
            <person name="Bloem J."/>
            <person name="Labutti K."/>
            <person name="Salamov A."/>
            <person name="Andreopoulos B."/>
            <person name="Baker S."/>
            <person name="Barry K."/>
            <person name="Bills G."/>
            <person name="Bluhm B."/>
            <person name="Cannon C."/>
            <person name="Castanera R."/>
            <person name="Culley D."/>
            <person name="Daum C."/>
            <person name="Ezra D."/>
            <person name="Gonzalez J."/>
            <person name="Henrissat B."/>
            <person name="Kuo A."/>
            <person name="Liang C."/>
            <person name="Lipzen A."/>
            <person name="Lutzoni F."/>
            <person name="Magnuson J."/>
            <person name="Mondo S."/>
            <person name="Nolan M."/>
            <person name="Ohm R."/>
            <person name="Pangilinan J."/>
            <person name="Park H.-J."/>
            <person name="Ramirez L."/>
            <person name="Alfaro M."/>
            <person name="Sun H."/>
            <person name="Tritt A."/>
            <person name="Yoshinaga Y."/>
            <person name="Zwiers L.-H."/>
            <person name="Turgeon B."/>
            <person name="Goodwin S."/>
            <person name="Spatafora J."/>
            <person name="Crous P."/>
            <person name="Grigoriev I."/>
        </authorList>
    </citation>
    <scope>NUCLEOTIDE SEQUENCE</scope>
    <source>
        <strain evidence="2">CBS 113818</strain>
    </source>
</reference>
<feature type="compositionally biased region" description="Low complexity" evidence="1">
    <location>
        <begin position="10"/>
        <end position="20"/>
    </location>
</feature>
<evidence type="ECO:0000256" key="1">
    <source>
        <dbReference type="SAM" id="MobiDB-lite"/>
    </source>
</evidence>
<name>A0A6A6ZT36_9PLEO</name>
<feature type="region of interest" description="Disordered" evidence="1">
    <location>
        <begin position="97"/>
        <end position="147"/>
    </location>
</feature>
<feature type="region of interest" description="Disordered" evidence="1">
    <location>
        <begin position="343"/>
        <end position="362"/>
    </location>
</feature>
<dbReference type="OrthoDB" id="3801055at2759"/>
<protein>
    <submittedName>
        <fullName evidence="2">Uncharacterized protein</fullName>
    </submittedName>
</protein>
<feature type="compositionally biased region" description="Polar residues" evidence="1">
    <location>
        <begin position="288"/>
        <end position="298"/>
    </location>
</feature>
<feature type="region of interest" description="Disordered" evidence="1">
    <location>
        <begin position="285"/>
        <end position="321"/>
    </location>
</feature>
<feature type="compositionally biased region" description="Basic and acidic residues" evidence="1">
    <location>
        <begin position="134"/>
        <end position="147"/>
    </location>
</feature>
<feature type="region of interest" description="Disordered" evidence="1">
    <location>
        <begin position="1"/>
        <end position="46"/>
    </location>
</feature>
<dbReference type="EMBL" id="MU006230">
    <property type="protein sequence ID" value="KAF2824230.1"/>
    <property type="molecule type" value="Genomic_DNA"/>
</dbReference>
<evidence type="ECO:0000313" key="2">
    <source>
        <dbReference type="EMBL" id="KAF2824230.1"/>
    </source>
</evidence>
<accession>A0A6A6ZT36</accession>
<evidence type="ECO:0000313" key="3">
    <source>
        <dbReference type="Proteomes" id="UP000799424"/>
    </source>
</evidence>
<feature type="non-terminal residue" evidence="2">
    <location>
        <position position="412"/>
    </location>
</feature>
<feature type="compositionally biased region" description="Polar residues" evidence="1">
    <location>
        <begin position="307"/>
        <end position="316"/>
    </location>
</feature>
<keyword evidence="3" id="KW-1185">Reference proteome</keyword>
<sequence length="412" mass="44784">MASTSSIMKDATTQTDVTTTPPAPLPDQEPVFASSAAERPPRNERRRIFWHPIHQKMVGQREKREHTQAQIRVCGANGPSQSHTQGCVLRDGRVKSTDCRTSHHGRNGGGHANDRANGRHGPSFSITHRTPQRPRHDLLPHHFGPGRDRYTGYGMTASRLQLPVPMPRSSSHAFLHNLRDSACFGTLSEFGSLNPTATDRQQAGSQSSATHVGDGVGPPCASLPLVVVTPSDACGQSARPVPDAAEIGHNVLGMGPPTPMIPSVRDDHIDAELGLAIEPLQLLMPDPGSSNCAPTTQTDEWDGKTQVADSPEQSRSGDIIVGGLPSSRALVEIMFKDMKEPVQTPDRSWTFPGRERSSYPPASLDLEDARTLVDEPQELLPKADPAYRGFIRTVKSVENFFFSEDVDFRAAL</sequence>
<dbReference type="Proteomes" id="UP000799424">
    <property type="component" value="Unassembled WGS sequence"/>
</dbReference>
<dbReference type="AlphaFoldDB" id="A0A6A6ZT36"/>
<organism evidence="2 3">
    <name type="scientific">Ophiobolus disseminans</name>
    <dbReference type="NCBI Taxonomy" id="1469910"/>
    <lineage>
        <taxon>Eukaryota</taxon>
        <taxon>Fungi</taxon>
        <taxon>Dikarya</taxon>
        <taxon>Ascomycota</taxon>
        <taxon>Pezizomycotina</taxon>
        <taxon>Dothideomycetes</taxon>
        <taxon>Pleosporomycetidae</taxon>
        <taxon>Pleosporales</taxon>
        <taxon>Pleosporineae</taxon>
        <taxon>Phaeosphaeriaceae</taxon>
        <taxon>Ophiobolus</taxon>
    </lineage>
</organism>
<gene>
    <name evidence="2" type="ORF">CC86DRAFT_371611</name>
</gene>
<proteinExistence type="predicted"/>